<dbReference type="GeneID" id="94834193"/>
<dbReference type="AlphaFoldDB" id="A0A1J4KT18"/>
<proteinExistence type="predicted"/>
<evidence type="ECO:0000313" key="1">
    <source>
        <dbReference type="EMBL" id="OHT12806.1"/>
    </source>
</evidence>
<dbReference type="InterPro" id="IPR016024">
    <property type="entry name" value="ARM-type_fold"/>
</dbReference>
<dbReference type="EMBL" id="MLAK01000555">
    <property type="protein sequence ID" value="OHT12806.1"/>
    <property type="molecule type" value="Genomic_DNA"/>
</dbReference>
<dbReference type="SUPFAM" id="SSF48371">
    <property type="entry name" value="ARM repeat"/>
    <property type="match status" value="1"/>
</dbReference>
<organism evidence="1 2">
    <name type="scientific">Tritrichomonas foetus</name>
    <dbReference type="NCBI Taxonomy" id="1144522"/>
    <lineage>
        <taxon>Eukaryota</taxon>
        <taxon>Metamonada</taxon>
        <taxon>Parabasalia</taxon>
        <taxon>Tritrichomonadida</taxon>
        <taxon>Tritrichomonadidae</taxon>
        <taxon>Tritrichomonas</taxon>
    </lineage>
</organism>
<keyword evidence="2" id="KW-1185">Reference proteome</keyword>
<dbReference type="Proteomes" id="UP000179807">
    <property type="component" value="Unassembled WGS sequence"/>
</dbReference>
<sequence length="497" mass="58171">MDYKEIKNEISGKTQLIEEEANTDFIGFADSLAEAIENENIDQITELVGVSKSIKQGLNGQELPDYFFNQRLISGFFKIMNDEFLNNFYPPTIDIFYNLYFESNHHLMNFFYTNEFIKSLWHHVQNTRQSTLFFTMEIILSFAKTSLELGRQVFELMPPDIAHILIDVREKKQPIEYYIILIELLLYSSKFVFFNISVKDLLNAILLVFIYFKNQFIPDGFLFQAMSAFRTILETYNKGEIIEAFEGIDLEIYIMKYFYFCDDQSIFYHNVQLLSSLISLKYEAIVPNQPGNSFQKKLEFKYSGHHLIKAINELKIAFSLPKDDHNRLICEHLLNIIVSITKYFTGQIKHVSNYINPYKVFICEKMAFFVIDIFKTGEHTLMKKCFSLSYIMLDGPIVLIRTLLDNGIVDIIADFLESDDLYIITKAIKFIIKLTKTWNTPSLLDYPFIEDIQKYEILDTIEELILSEDIKIASQAQLAKNFIDTLINDVSERNQHI</sequence>
<reference evidence="1" key="1">
    <citation type="submission" date="2016-10" db="EMBL/GenBank/DDBJ databases">
        <authorList>
            <person name="Benchimol M."/>
            <person name="Almeida L.G."/>
            <person name="Vasconcelos A.T."/>
            <person name="Perreira-Neves A."/>
            <person name="Rosa I.A."/>
            <person name="Tasca T."/>
            <person name="Bogo M.R."/>
            <person name="de Souza W."/>
        </authorList>
    </citation>
    <scope>NUCLEOTIDE SEQUENCE [LARGE SCALE GENOMIC DNA]</scope>
    <source>
        <strain evidence="1">K</strain>
    </source>
</reference>
<accession>A0A1J4KT18</accession>
<dbReference type="VEuPathDB" id="TrichDB:TRFO_17277"/>
<evidence type="ECO:0000313" key="2">
    <source>
        <dbReference type="Proteomes" id="UP000179807"/>
    </source>
</evidence>
<gene>
    <name evidence="1" type="ORF">TRFO_17277</name>
</gene>
<protein>
    <submittedName>
        <fullName evidence="1">Uncharacterized protein</fullName>
    </submittedName>
</protein>
<comment type="caution">
    <text evidence="1">The sequence shown here is derived from an EMBL/GenBank/DDBJ whole genome shotgun (WGS) entry which is preliminary data.</text>
</comment>
<dbReference type="InterPro" id="IPR011989">
    <property type="entry name" value="ARM-like"/>
</dbReference>
<name>A0A1J4KT18_9EUKA</name>
<dbReference type="RefSeq" id="XP_068365942.1">
    <property type="nucleotide sequence ID" value="XM_068499489.1"/>
</dbReference>
<dbReference type="Gene3D" id="1.25.10.10">
    <property type="entry name" value="Leucine-rich Repeat Variant"/>
    <property type="match status" value="1"/>
</dbReference>